<dbReference type="AlphaFoldDB" id="A0A9N8HUI7"/>
<comment type="caution">
    <text evidence="1">The sequence shown here is derived from an EMBL/GenBank/DDBJ whole genome shotgun (WGS) entry which is preliminary data.</text>
</comment>
<reference evidence="1" key="1">
    <citation type="submission" date="2020-06" db="EMBL/GenBank/DDBJ databases">
        <authorList>
            <consortium name="Plant Systems Biology data submission"/>
        </authorList>
    </citation>
    <scope>NUCLEOTIDE SEQUENCE</scope>
    <source>
        <strain evidence="1">D6</strain>
    </source>
</reference>
<sequence length="176" mass="19580">MDFPGVDYYVKAKNFSGYPLFVSVRDGDTSQLWALYKDLSTMVETSNDPGNANFNRVRLSGITTMERTAVVLGDSVIFVSGQLFVSGQGNELSTTDGTPKRTYSFFDPSNYYDTTYPGRVRSCRTSLLGRGPLRTGQMVFKVRDFWSSNFLFVTDEELRDIGIVGVLPQSTTLTLG</sequence>
<dbReference type="EMBL" id="CAICTM010001386">
    <property type="protein sequence ID" value="CAB9523198.1"/>
    <property type="molecule type" value="Genomic_DNA"/>
</dbReference>
<dbReference type="Proteomes" id="UP001153069">
    <property type="component" value="Unassembled WGS sequence"/>
</dbReference>
<evidence type="ECO:0000313" key="2">
    <source>
        <dbReference type="Proteomes" id="UP001153069"/>
    </source>
</evidence>
<evidence type="ECO:0000313" key="1">
    <source>
        <dbReference type="EMBL" id="CAB9523198.1"/>
    </source>
</evidence>
<organism evidence="1 2">
    <name type="scientific">Seminavis robusta</name>
    <dbReference type="NCBI Taxonomy" id="568900"/>
    <lineage>
        <taxon>Eukaryota</taxon>
        <taxon>Sar</taxon>
        <taxon>Stramenopiles</taxon>
        <taxon>Ochrophyta</taxon>
        <taxon>Bacillariophyta</taxon>
        <taxon>Bacillariophyceae</taxon>
        <taxon>Bacillariophycidae</taxon>
        <taxon>Naviculales</taxon>
        <taxon>Naviculaceae</taxon>
        <taxon>Seminavis</taxon>
    </lineage>
</organism>
<name>A0A9N8HUI7_9STRA</name>
<keyword evidence="2" id="KW-1185">Reference proteome</keyword>
<accession>A0A9N8HUI7</accession>
<gene>
    <name evidence="1" type="ORF">SEMRO_1388_G268480.1</name>
</gene>
<proteinExistence type="predicted"/>
<protein>
    <submittedName>
        <fullName evidence="1">Uncharacterized protein</fullName>
    </submittedName>
</protein>